<feature type="region of interest" description="Disordered" evidence="1">
    <location>
        <begin position="240"/>
        <end position="302"/>
    </location>
</feature>
<name>A0AAD9NK68_RIDPI</name>
<evidence type="ECO:0008006" key="4">
    <source>
        <dbReference type="Google" id="ProtNLM"/>
    </source>
</evidence>
<dbReference type="Pfam" id="PF04177">
    <property type="entry name" value="TAP42"/>
    <property type="match status" value="1"/>
</dbReference>
<feature type="compositionally biased region" description="Basic and acidic residues" evidence="1">
    <location>
        <begin position="289"/>
        <end position="302"/>
    </location>
</feature>
<dbReference type="GO" id="GO:0035303">
    <property type="term" value="P:regulation of dephosphorylation"/>
    <property type="evidence" value="ECO:0007669"/>
    <property type="project" value="TreeGrafter"/>
</dbReference>
<dbReference type="EMBL" id="JAODUO010001083">
    <property type="protein sequence ID" value="KAK2171281.1"/>
    <property type="molecule type" value="Genomic_DNA"/>
</dbReference>
<organism evidence="2 3">
    <name type="scientific">Ridgeia piscesae</name>
    <name type="common">Tubeworm</name>
    <dbReference type="NCBI Taxonomy" id="27915"/>
    <lineage>
        <taxon>Eukaryota</taxon>
        <taxon>Metazoa</taxon>
        <taxon>Spiralia</taxon>
        <taxon>Lophotrochozoa</taxon>
        <taxon>Annelida</taxon>
        <taxon>Polychaeta</taxon>
        <taxon>Sedentaria</taxon>
        <taxon>Canalipalpata</taxon>
        <taxon>Sabellida</taxon>
        <taxon>Siboglinidae</taxon>
        <taxon>Ridgeia</taxon>
    </lineage>
</organism>
<feature type="compositionally biased region" description="Polar residues" evidence="1">
    <location>
        <begin position="244"/>
        <end position="255"/>
    </location>
</feature>
<dbReference type="GO" id="GO:0009966">
    <property type="term" value="P:regulation of signal transduction"/>
    <property type="evidence" value="ECO:0007669"/>
    <property type="project" value="InterPro"/>
</dbReference>
<evidence type="ECO:0000313" key="2">
    <source>
        <dbReference type="EMBL" id="KAK2171281.1"/>
    </source>
</evidence>
<dbReference type="GO" id="GO:0005829">
    <property type="term" value="C:cytosol"/>
    <property type="evidence" value="ECO:0007669"/>
    <property type="project" value="TreeGrafter"/>
</dbReference>
<dbReference type="Proteomes" id="UP001209878">
    <property type="component" value="Unassembled WGS sequence"/>
</dbReference>
<accession>A0AAD9NK68</accession>
<dbReference type="GO" id="GO:0051721">
    <property type="term" value="F:protein phosphatase 2A binding"/>
    <property type="evidence" value="ECO:0007669"/>
    <property type="project" value="TreeGrafter"/>
</dbReference>
<dbReference type="AlphaFoldDB" id="A0AAD9NK68"/>
<dbReference type="InterPro" id="IPR038511">
    <property type="entry name" value="TAP42/TAP46-like_sf"/>
</dbReference>
<comment type="caution">
    <text evidence="2">The sequence shown here is derived from an EMBL/GenBank/DDBJ whole genome shotgun (WGS) entry which is preliminary data.</text>
</comment>
<proteinExistence type="predicted"/>
<evidence type="ECO:0000256" key="1">
    <source>
        <dbReference type="SAM" id="MobiDB-lite"/>
    </source>
</evidence>
<dbReference type="InterPro" id="IPR007304">
    <property type="entry name" value="TAP46-like"/>
</dbReference>
<gene>
    <name evidence="2" type="ORF">NP493_1084g00002</name>
</gene>
<dbReference type="PANTHER" id="PTHR10933:SF9">
    <property type="entry name" value="IMMUNOGLOBULIN-BINDING PROTEIN 1"/>
    <property type="match status" value="1"/>
</dbReference>
<evidence type="ECO:0000313" key="3">
    <source>
        <dbReference type="Proteomes" id="UP001209878"/>
    </source>
</evidence>
<dbReference type="PANTHER" id="PTHR10933">
    <property type="entry name" value="IMMUNOGLOBULIN-BINDING PROTEIN 1"/>
    <property type="match status" value="1"/>
</dbReference>
<reference evidence="2" key="1">
    <citation type="journal article" date="2023" name="Mol. Biol. Evol.">
        <title>Third-Generation Sequencing Reveals the Adaptive Role of the Epigenome in Three Deep-Sea Polychaetes.</title>
        <authorList>
            <person name="Perez M."/>
            <person name="Aroh O."/>
            <person name="Sun Y."/>
            <person name="Lan Y."/>
            <person name="Juniper S.K."/>
            <person name="Young C.R."/>
            <person name="Angers B."/>
            <person name="Qian P.Y."/>
        </authorList>
    </citation>
    <scope>NUCLEOTIDE SEQUENCE</scope>
    <source>
        <strain evidence="2">R07B-5</strain>
    </source>
</reference>
<dbReference type="Gene3D" id="1.25.40.540">
    <property type="entry name" value="TAP42-like family"/>
    <property type="match status" value="1"/>
</dbReference>
<feature type="region of interest" description="Disordered" evidence="1">
    <location>
        <begin position="173"/>
        <end position="196"/>
    </location>
</feature>
<keyword evidence="3" id="KW-1185">Reference proteome</keyword>
<sequence>MVNEIQIFSTNEDIKEVNTSEIRFLLLPAVLAYCTDRNIKNDRFDAVQKAQVYCRDFLKLCRQYKVTQKDIPGITEEGDGEEHGKGEPKVASQRPDMAQLTRQREEKLARFREQKEMERKLDELEKSVNKDHVDDEVKREYYLTLLQKWIGTCIEQLESIQMELPILEHMKKRQGGGQEAGSSGAAANVDTSQKKQSKLPYRRPFIITKDQLEKAVFGAGYPSVPVMSIDEFYESSVAAGDFPPSTSQPSISRTGVTRIEGGDASGEAGETEEESERKEREQEDEDEEAIQKARDWDDWKDG</sequence>
<protein>
    <recommendedName>
        <fullName evidence="4">Immunoglobulin-binding protein 1</fullName>
    </recommendedName>
</protein>
<feature type="region of interest" description="Disordered" evidence="1">
    <location>
        <begin position="72"/>
        <end position="99"/>
    </location>
</feature>